<protein>
    <recommendedName>
        <fullName evidence="12">Tetratricopeptide repeat protein 30</fullName>
    </recommendedName>
</protein>
<name>A0A0G4IJ14_PLABS</name>
<organism evidence="8 10">
    <name type="scientific">Plasmodiophora brassicae</name>
    <name type="common">Clubroot disease agent</name>
    <dbReference type="NCBI Taxonomy" id="37360"/>
    <lineage>
        <taxon>Eukaryota</taxon>
        <taxon>Sar</taxon>
        <taxon>Rhizaria</taxon>
        <taxon>Endomyxa</taxon>
        <taxon>Phytomyxea</taxon>
        <taxon>Plasmodiophorida</taxon>
        <taxon>Plasmodiophoridae</taxon>
        <taxon>Plasmodiophora</taxon>
    </lineage>
</organism>
<evidence type="ECO:0000313" key="11">
    <source>
        <dbReference type="Proteomes" id="UP000290189"/>
    </source>
</evidence>
<dbReference type="PANTHER" id="PTHR20931">
    <property type="entry name" value="TETRATRICOPEPTIDE REPEAT PROTEIN 30"/>
    <property type="match status" value="1"/>
</dbReference>
<dbReference type="InterPro" id="IPR011990">
    <property type="entry name" value="TPR-like_helical_dom_sf"/>
</dbReference>
<evidence type="ECO:0000256" key="5">
    <source>
        <dbReference type="ARBA" id="ARBA00022803"/>
    </source>
</evidence>
<dbReference type="SUPFAM" id="SSF48452">
    <property type="entry name" value="TPR-like"/>
    <property type="match status" value="2"/>
</dbReference>
<dbReference type="GO" id="GO:0030992">
    <property type="term" value="C:intraciliary transport particle B"/>
    <property type="evidence" value="ECO:0007669"/>
    <property type="project" value="TreeGrafter"/>
</dbReference>
<keyword evidence="4" id="KW-0970">Cilium biogenesis/degradation</keyword>
<dbReference type="GO" id="GO:0042073">
    <property type="term" value="P:intraciliary transport"/>
    <property type="evidence" value="ECO:0007669"/>
    <property type="project" value="TreeGrafter"/>
</dbReference>
<dbReference type="GO" id="GO:0120170">
    <property type="term" value="F:intraciliary transport particle B binding"/>
    <property type="evidence" value="ECO:0007669"/>
    <property type="project" value="TreeGrafter"/>
</dbReference>
<evidence type="ECO:0000256" key="3">
    <source>
        <dbReference type="ARBA" id="ARBA00022737"/>
    </source>
</evidence>
<evidence type="ECO:0000313" key="9">
    <source>
        <dbReference type="EMBL" id="SPQ96317.1"/>
    </source>
</evidence>
<dbReference type="OrthoDB" id="10249577at2759"/>
<keyword evidence="9" id="KW-0496">Mitochondrion</keyword>
<evidence type="ECO:0000256" key="6">
    <source>
        <dbReference type="ARBA" id="ARBA00023069"/>
    </source>
</evidence>
<comment type="similarity">
    <text evidence="2">Belongs to the TTC30/dfy-1/fleer family.</text>
</comment>
<dbReference type="Proteomes" id="UP000039324">
    <property type="component" value="Unassembled WGS sequence"/>
</dbReference>
<keyword evidence="7" id="KW-0966">Cell projection</keyword>
<dbReference type="GO" id="GO:0005879">
    <property type="term" value="C:axonemal microtubule"/>
    <property type="evidence" value="ECO:0007669"/>
    <property type="project" value="TreeGrafter"/>
</dbReference>
<dbReference type="EMBL" id="CDSF01000013">
    <property type="protein sequence ID" value="CEO95231.1"/>
    <property type="molecule type" value="Genomic_DNA"/>
</dbReference>
<dbReference type="PANTHER" id="PTHR20931:SF0">
    <property type="entry name" value="TETRATRICOPEPTIDE REPEAT PROTEIN 30"/>
    <property type="match status" value="1"/>
</dbReference>
<dbReference type="OMA" id="CCKHELY"/>
<proteinExistence type="inferred from homology"/>
<geneLocation type="mitochondrion" evidence="9"/>
<dbReference type="SMART" id="SM00028">
    <property type="entry name" value="TPR"/>
    <property type="match status" value="3"/>
</dbReference>
<dbReference type="EMBL" id="OVEO01000005">
    <property type="protein sequence ID" value="SPQ96317.1"/>
    <property type="molecule type" value="Genomic_DNA"/>
</dbReference>
<reference evidence="9 11" key="2">
    <citation type="submission" date="2018-03" db="EMBL/GenBank/DDBJ databases">
        <authorList>
            <person name="Fogelqvist J."/>
        </authorList>
    </citation>
    <scope>NUCLEOTIDE SEQUENCE [LARGE SCALE GENOMIC DNA]</scope>
</reference>
<keyword evidence="10" id="KW-1185">Reference proteome</keyword>
<dbReference type="FunFam" id="1.25.40.10:FF:000186">
    <property type="entry name" value="Tetratricopeptide repeat domain 30A"/>
    <property type="match status" value="1"/>
</dbReference>
<evidence type="ECO:0000313" key="8">
    <source>
        <dbReference type="EMBL" id="CEO95231.1"/>
    </source>
</evidence>
<comment type="subcellular location">
    <subcellularLocation>
        <location evidence="1">Cell projection</location>
        <location evidence="1">Cilium</location>
    </subcellularLocation>
</comment>
<dbReference type="InterPro" id="IPR039941">
    <property type="entry name" value="TT30"/>
</dbReference>
<keyword evidence="5" id="KW-0802">TPR repeat</keyword>
<dbReference type="AlphaFoldDB" id="A0A0G4IJ14"/>
<evidence type="ECO:0000313" key="10">
    <source>
        <dbReference type="Proteomes" id="UP000039324"/>
    </source>
</evidence>
<dbReference type="Proteomes" id="UP000290189">
    <property type="component" value="Unassembled WGS sequence"/>
</dbReference>
<dbReference type="InterPro" id="IPR019734">
    <property type="entry name" value="TPR_rpt"/>
</dbReference>
<reference evidence="8 10" key="1">
    <citation type="submission" date="2015-02" db="EMBL/GenBank/DDBJ databases">
        <authorList>
            <person name="Chooi Y.-H."/>
        </authorList>
    </citation>
    <scope>NUCLEOTIDE SEQUENCE [LARGE SCALE GENOMIC DNA]</scope>
    <source>
        <strain evidence="8">E3</strain>
    </source>
</reference>
<keyword evidence="6" id="KW-0969">Cilium</keyword>
<sequence>MARPQTALNAHGMQKKVSDLNKTALIYGKIRDGQWADAVRHLQAELVDAPKSRAGLSLLGHCYYYMQEFGAAANTYEELVKHHPGIDEYKVYYAQSLYKAGMYDQALRVCHQVTDEQQARKVVLLQAACKYEQDDLVGCRSVIDESLPKSDPDAAVAEACLAFKDERFEEAISRLTDAKNQLGYSPDVSYNIALCYYKLGQYGPALKHVADVIERGIQEHPELSVGSGGDGVEVHSVGNSQVLRESMLVEAFNLKSAIEYQLNNMEAARDALIDMPPRGEDELDAVTLHNQALVNIASDPNGGLRKLNFLLSQATFPPETFGNLLLLYCKLGYFDAAGDVLAANLHLRETHLGQELHEYLEATILVQSSPEEAFRKFDLLAAKHIEQLRKMTKAIQDGRVAHDNELIKASLKGYDEALERYMPVLMSQARIYWDRQNYAAVEAIFKQSAEFCSDHPVWKLNVAHTFFMQENKFKEAIRYYEPIVKKQATNSILDVKAMVMANLCVSYIMTSQNDVAQELMNQIEKEEEMMEYDTEGNTPQLYHLCIVNLVIGTLYCSKLNYKFGISRIMKSLEPYSKKLSPDTWFYAKRCLLALAENLAKHMMMMSDDFYYDLVPFLDGVEEAGANIKTVINLPPDADPDQLSRTVASEARLLKRFFLKLRQ</sequence>
<evidence type="ECO:0000256" key="1">
    <source>
        <dbReference type="ARBA" id="ARBA00004138"/>
    </source>
</evidence>
<evidence type="ECO:0000256" key="7">
    <source>
        <dbReference type="ARBA" id="ARBA00023273"/>
    </source>
</evidence>
<dbReference type="STRING" id="37360.A0A0G4IJ14"/>
<gene>
    <name evidence="8" type="ORF">PBRA_003997</name>
    <name evidence="9" type="ORF">PLBR_LOCUS3532</name>
</gene>
<accession>A0A0G4IJ14</accession>
<evidence type="ECO:0000256" key="4">
    <source>
        <dbReference type="ARBA" id="ARBA00022794"/>
    </source>
</evidence>
<dbReference type="Gene3D" id="1.25.40.10">
    <property type="entry name" value="Tetratricopeptide repeat domain"/>
    <property type="match status" value="3"/>
</dbReference>
<evidence type="ECO:0000256" key="2">
    <source>
        <dbReference type="ARBA" id="ARBA00009522"/>
    </source>
</evidence>
<evidence type="ECO:0008006" key="12">
    <source>
        <dbReference type="Google" id="ProtNLM"/>
    </source>
</evidence>
<dbReference type="Pfam" id="PF13432">
    <property type="entry name" value="TPR_16"/>
    <property type="match status" value="1"/>
</dbReference>
<keyword evidence="3" id="KW-0677">Repeat</keyword>